<dbReference type="Pfam" id="PF00891">
    <property type="entry name" value="Methyltransf_2"/>
    <property type="match status" value="1"/>
</dbReference>
<dbReference type="InterPro" id="IPR001077">
    <property type="entry name" value="COMT_C"/>
</dbReference>
<accession>A0A9W9JX23</accession>
<reference evidence="5" key="2">
    <citation type="journal article" date="2023" name="IMA Fungus">
        <title>Comparative genomic study of the Penicillium genus elucidates a diverse pangenome and 15 lateral gene transfer events.</title>
        <authorList>
            <person name="Petersen C."/>
            <person name="Sorensen T."/>
            <person name="Nielsen M.R."/>
            <person name="Sondergaard T.E."/>
            <person name="Sorensen J.L."/>
            <person name="Fitzpatrick D.A."/>
            <person name="Frisvad J.C."/>
            <person name="Nielsen K.L."/>
        </authorList>
    </citation>
    <scope>NUCLEOTIDE SEQUENCE</scope>
    <source>
        <strain evidence="5">IBT 34128</strain>
    </source>
</reference>
<keyword evidence="2" id="KW-0808">Transferase</keyword>
<dbReference type="PANTHER" id="PTHR43712">
    <property type="entry name" value="PUTATIVE (AFU_ORTHOLOGUE AFUA_4G14580)-RELATED"/>
    <property type="match status" value="1"/>
</dbReference>
<dbReference type="InterPro" id="IPR036388">
    <property type="entry name" value="WH-like_DNA-bd_sf"/>
</dbReference>
<dbReference type="CDD" id="cd02440">
    <property type="entry name" value="AdoMet_MTases"/>
    <property type="match status" value="1"/>
</dbReference>
<protein>
    <submittedName>
        <fullName evidence="5">S-adenosyl-L-methionine-dependent methyltransferase</fullName>
    </submittedName>
</protein>
<dbReference type="GO" id="GO:0044550">
    <property type="term" value="P:secondary metabolite biosynthetic process"/>
    <property type="evidence" value="ECO:0007669"/>
    <property type="project" value="UniProtKB-ARBA"/>
</dbReference>
<evidence type="ECO:0000313" key="5">
    <source>
        <dbReference type="EMBL" id="KAJ5084748.1"/>
    </source>
</evidence>
<organism evidence="5 6">
    <name type="scientific">Penicillium alfredii</name>
    <dbReference type="NCBI Taxonomy" id="1506179"/>
    <lineage>
        <taxon>Eukaryota</taxon>
        <taxon>Fungi</taxon>
        <taxon>Dikarya</taxon>
        <taxon>Ascomycota</taxon>
        <taxon>Pezizomycotina</taxon>
        <taxon>Eurotiomycetes</taxon>
        <taxon>Eurotiomycetidae</taxon>
        <taxon>Eurotiales</taxon>
        <taxon>Aspergillaceae</taxon>
        <taxon>Penicillium</taxon>
    </lineage>
</organism>
<dbReference type="SUPFAM" id="SSF46785">
    <property type="entry name" value="Winged helix' DNA-binding domain"/>
    <property type="match status" value="1"/>
</dbReference>
<dbReference type="InterPro" id="IPR036390">
    <property type="entry name" value="WH_DNA-bd_sf"/>
</dbReference>
<dbReference type="InterPro" id="IPR029063">
    <property type="entry name" value="SAM-dependent_MTases_sf"/>
</dbReference>
<proteinExistence type="predicted"/>
<comment type="caution">
    <text evidence="5">The sequence shown here is derived from an EMBL/GenBank/DDBJ whole genome shotgun (WGS) entry which is preliminary data.</text>
</comment>
<dbReference type="Gene3D" id="1.10.10.10">
    <property type="entry name" value="Winged helix-like DNA-binding domain superfamily/Winged helix DNA-binding domain"/>
    <property type="match status" value="1"/>
</dbReference>
<evidence type="ECO:0000313" key="6">
    <source>
        <dbReference type="Proteomes" id="UP001141434"/>
    </source>
</evidence>
<dbReference type="SUPFAM" id="SSF53335">
    <property type="entry name" value="S-adenosyl-L-methionine-dependent methyltransferases"/>
    <property type="match status" value="1"/>
</dbReference>
<evidence type="ECO:0000259" key="4">
    <source>
        <dbReference type="Pfam" id="PF00891"/>
    </source>
</evidence>
<name>A0A9W9JX23_9EURO</name>
<gene>
    <name evidence="5" type="ORF">NUU61_009327</name>
</gene>
<evidence type="ECO:0000256" key="2">
    <source>
        <dbReference type="ARBA" id="ARBA00022679"/>
    </source>
</evidence>
<feature type="domain" description="O-methyltransferase C-terminal" evidence="4">
    <location>
        <begin position="199"/>
        <end position="393"/>
    </location>
</feature>
<dbReference type="OrthoDB" id="1606438at2759"/>
<dbReference type="GO" id="GO:0032259">
    <property type="term" value="P:methylation"/>
    <property type="evidence" value="ECO:0007669"/>
    <property type="project" value="UniProtKB-KW"/>
</dbReference>
<keyword evidence="3" id="KW-0949">S-adenosyl-L-methionine</keyword>
<sequence length="419" mass="46570">MDRSNLIGRATEIADIARNLADELARRGLPEPSFANGLPGALQSDAPDSDALAARVKLLGLLDEFKDLLTEPALLCSPELRNPSMSTLALVRVGVFENFPNEGCSVQDLARKLNLSDNVVRRLLSHAATYRVFFQARPDFFVHTASSRVLSENEGMRNWILIGLGETMPGTFRIADALAKNPNSEEPQHSGWSVQNGTDLPIFQALADMPQRASVFAKAMMWLAQLPGFSPQYLVENFPWGSGDITVVDVGGGMGHIARALAAHNPTVQCIVQDRAETIAQGENILSAELQGRVRFQAHDFFEEQPVHGADVYLLRHVLHDWSNKYARKILQALIPALKPGTKIVLNDRVVPGYGETSNLAEREARDYDMYMWGLQNAQERTRNDWDTLLRDADPRFKLTRVSKPSKSYLAIIEVVWEG</sequence>
<dbReference type="GO" id="GO:0008171">
    <property type="term" value="F:O-methyltransferase activity"/>
    <property type="evidence" value="ECO:0007669"/>
    <property type="project" value="InterPro"/>
</dbReference>
<evidence type="ECO:0000256" key="3">
    <source>
        <dbReference type="ARBA" id="ARBA00022691"/>
    </source>
</evidence>
<dbReference type="PANTHER" id="PTHR43712:SF12">
    <property type="entry name" value="STERIGMATOCYSTIN 8-O-METHYLTRANSFERASE"/>
    <property type="match status" value="1"/>
</dbReference>
<reference evidence="5" key="1">
    <citation type="submission" date="2022-11" db="EMBL/GenBank/DDBJ databases">
        <authorList>
            <person name="Petersen C."/>
        </authorList>
    </citation>
    <scope>NUCLEOTIDE SEQUENCE</scope>
    <source>
        <strain evidence="5">IBT 34128</strain>
    </source>
</reference>
<keyword evidence="6" id="KW-1185">Reference proteome</keyword>
<dbReference type="RefSeq" id="XP_056508145.1">
    <property type="nucleotide sequence ID" value="XM_056659852.1"/>
</dbReference>
<dbReference type="GeneID" id="81399021"/>
<dbReference type="Proteomes" id="UP001141434">
    <property type="component" value="Unassembled WGS sequence"/>
</dbReference>
<dbReference type="Gene3D" id="3.40.50.150">
    <property type="entry name" value="Vaccinia Virus protein VP39"/>
    <property type="match status" value="1"/>
</dbReference>
<dbReference type="AlphaFoldDB" id="A0A9W9JX23"/>
<dbReference type="EMBL" id="JAPMSZ010000011">
    <property type="protein sequence ID" value="KAJ5084748.1"/>
    <property type="molecule type" value="Genomic_DNA"/>
</dbReference>
<keyword evidence="1 5" id="KW-0489">Methyltransferase</keyword>
<dbReference type="PROSITE" id="PS51683">
    <property type="entry name" value="SAM_OMT_II"/>
    <property type="match status" value="1"/>
</dbReference>
<dbReference type="InterPro" id="IPR016461">
    <property type="entry name" value="COMT-like"/>
</dbReference>
<evidence type="ECO:0000256" key="1">
    <source>
        <dbReference type="ARBA" id="ARBA00022603"/>
    </source>
</evidence>